<dbReference type="EMBL" id="FOXM01000001">
    <property type="protein sequence ID" value="SFP24947.1"/>
    <property type="molecule type" value="Genomic_DNA"/>
</dbReference>
<dbReference type="NCBIfam" id="TIGR00486">
    <property type="entry name" value="YbgI_SA1388"/>
    <property type="match status" value="1"/>
</dbReference>
<dbReference type="InterPro" id="IPR002678">
    <property type="entry name" value="DUF34/NIF3"/>
</dbReference>
<evidence type="ECO:0000313" key="6">
    <source>
        <dbReference type="Proteomes" id="UP000243084"/>
    </source>
</evidence>
<dbReference type="SUPFAM" id="SSF102705">
    <property type="entry name" value="NIF3 (NGG1p interacting factor 3)-like"/>
    <property type="match status" value="1"/>
</dbReference>
<evidence type="ECO:0000256" key="2">
    <source>
        <dbReference type="ARBA" id="ARBA00022112"/>
    </source>
</evidence>
<organism evidence="5 6">
    <name type="scientific">Geopseudomonas sagittaria</name>
    <dbReference type="NCBI Taxonomy" id="1135990"/>
    <lineage>
        <taxon>Bacteria</taxon>
        <taxon>Pseudomonadati</taxon>
        <taxon>Pseudomonadota</taxon>
        <taxon>Gammaproteobacteria</taxon>
        <taxon>Pseudomonadales</taxon>
        <taxon>Pseudomonadaceae</taxon>
        <taxon>Geopseudomonas</taxon>
    </lineage>
</organism>
<evidence type="ECO:0000256" key="3">
    <source>
        <dbReference type="ARBA" id="ARBA00022723"/>
    </source>
</evidence>
<proteinExistence type="inferred from homology"/>
<feature type="binding site" evidence="4">
    <location>
        <position position="103"/>
    </location>
    <ligand>
        <name>a divalent metal cation</name>
        <dbReference type="ChEBI" id="CHEBI:60240"/>
        <label>1</label>
    </ligand>
</feature>
<accession>A0A1I5NTC4</accession>
<dbReference type="PANTHER" id="PTHR13799:SF14">
    <property type="entry name" value="GTP CYCLOHYDROLASE 1 TYPE 2 HOMOLOG"/>
    <property type="match status" value="1"/>
</dbReference>
<comment type="similarity">
    <text evidence="1">Belongs to the GTP cyclohydrolase I type 2/NIF3 family.</text>
</comment>
<dbReference type="PANTHER" id="PTHR13799">
    <property type="entry name" value="NGG1 INTERACTING FACTOR 3"/>
    <property type="match status" value="1"/>
</dbReference>
<feature type="binding site" evidence="4">
    <location>
        <position position="220"/>
    </location>
    <ligand>
        <name>a divalent metal cation</name>
        <dbReference type="ChEBI" id="CHEBI:60240"/>
        <label>1</label>
    </ligand>
</feature>
<keyword evidence="3 4" id="KW-0479">Metal-binding</keyword>
<evidence type="ECO:0000256" key="1">
    <source>
        <dbReference type="ARBA" id="ARBA00006964"/>
    </source>
</evidence>
<feature type="binding site" evidence="4">
    <location>
        <position position="66"/>
    </location>
    <ligand>
        <name>a divalent metal cation</name>
        <dbReference type="ChEBI" id="CHEBI:60240"/>
        <label>1</label>
    </ligand>
</feature>
<feature type="binding site" evidence="4">
    <location>
        <position position="65"/>
    </location>
    <ligand>
        <name>a divalent metal cation</name>
        <dbReference type="ChEBI" id="CHEBI:60240"/>
        <label>1</label>
    </ligand>
</feature>
<dbReference type="Proteomes" id="UP000243084">
    <property type="component" value="Unassembled WGS sequence"/>
</dbReference>
<dbReference type="FunFam" id="3.40.1390.30:FF:000002">
    <property type="entry name" value="Nif3-like dinuclear metal center protein"/>
    <property type="match status" value="1"/>
</dbReference>
<sequence>MAIALNTLVAECDRYLDAARIADYCPNGLQVEGRAEVRRIVSGVTASQALLDAAVEAQADVVLVHHGYFWKNENPCVTGIKQRRLKTLLSHDISLLAYHLPLDLHPEVGNNVQLARRLGLQVEGPLEPGNPRSVGLLGSLTEPLAPAAFAARVAAVLGREPLLVPGCGPIRRVAWCTGAAQGYIEQAIAAGVDAYLSGEVSESTVHSARESGLSFLAAGHHATERYGVQALGDYLAQRFGVEHRFIDCDNPV</sequence>
<dbReference type="Pfam" id="PF01784">
    <property type="entry name" value="DUF34_NIF3"/>
    <property type="match status" value="1"/>
</dbReference>
<feature type="binding site" evidence="4">
    <location>
        <position position="224"/>
    </location>
    <ligand>
        <name>a divalent metal cation</name>
        <dbReference type="ChEBI" id="CHEBI:60240"/>
        <label>1</label>
    </ligand>
</feature>
<dbReference type="AlphaFoldDB" id="A0A1I5NTC4"/>
<dbReference type="RefSeq" id="WP_092427319.1">
    <property type="nucleotide sequence ID" value="NZ_FOXM01000001.1"/>
</dbReference>
<dbReference type="InterPro" id="IPR036069">
    <property type="entry name" value="DUF34/NIF3_sf"/>
</dbReference>
<protein>
    <recommendedName>
        <fullName evidence="2">GTP cyclohydrolase 1 type 2 homolog</fullName>
    </recommendedName>
</protein>
<dbReference type="Gene3D" id="3.40.1390.30">
    <property type="entry name" value="NIF3 (NGG1p interacting factor 3)-like"/>
    <property type="match status" value="2"/>
</dbReference>
<dbReference type="GO" id="GO:0005737">
    <property type="term" value="C:cytoplasm"/>
    <property type="evidence" value="ECO:0007669"/>
    <property type="project" value="TreeGrafter"/>
</dbReference>
<name>A0A1I5NTC4_9GAMM</name>
<evidence type="ECO:0000313" key="5">
    <source>
        <dbReference type="EMBL" id="SFP24947.1"/>
    </source>
</evidence>
<dbReference type="GO" id="GO:0046872">
    <property type="term" value="F:metal ion binding"/>
    <property type="evidence" value="ECO:0007669"/>
    <property type="project" value="UniProtKB-KW"/>
</dbReference>
<gene>
    <name evidence="5" type="ORF">SAMN05216229_101151</name>
</gene>
<keyword evidence="6" id="KW-1185">Reference proteome</keyword>
<evidence type="ECO:0000256" key="4">
    <source>
        <dbReference type="PIRSR" id="PIRSR602678-1"/>
    </source>
</evidence>
<reference evidence="6" key="1">
    <citation type="submission" date="2016-10" db="EMBL/GenBank/DDBJ databases">
        <authorList>
            <person name="Varghese N."/>
            <person name="Submissions S."/>
        </authorList>
    </citation>
    <scope>NUCLEOTIDE SEQUENCE [LARGE SCALE GENOMIC DNA]</scope>
    <source>
        <strain evidence="6">JCM 18195</strain>
    </source>
</reference>
<dbReference type="OrthoDB" id="9800881at2"/>